<dbReference type="SUPFAM" id="SSF53720">
    <property type="entry name" value="ALDH-like"/>
    <property type="match status" value="1"/>
</dbReference>
<dbReference type="Pfam" id="PF00171">
    <property type="entry name" value="Aldedh"/>
    <property type="match status" value="1"/>
</dbReference>
<name>A0ABQ2KNE0_9MICO</name>
<evidence type="ECO:0000256" key="1">
    <source>
        <dbReference type="ARBA" id="ARBA00023002"/>
    </source>
</evidence>
<keyword evidence="4" id="KW-1185">Reference proteome</keyword>
<dbReference type="InterPro" id="IPR015590">
    <property type="entry name" value="Aldehyde_DH_dom"/>
</dbReference>
<dbReference type="RefSeq" id="WP_188718557.1">
    <property type="nucleotide sequence ID" value="NZ_BAABBD010000003.1"/>
</dbReference>
<evidence type="ECO:0000313" key="3">
    <source>
        <dbReference type="EMBL" id="GGN88533.1"/>
    </source>
</evidence>
<dbReference type="InterPro" id="IPR044151">
    <property type="entry name" value="ALDH_KGSADH"/>
</dbReference>
<dbReference type="Proteomes" id="UP000626982">
    <property type="component" value="Unassembled WGS sequence"/>
</dbReference>
<dbReference type="InterPro" id="IPR016161">
    <property type="entry name" value="Ald_DH/histidinol_DH"/>
</dbReference>
<dbReference type="EMBL" id="BMLM01000002">
    <property type="protein sequence ID" value="GGN88533.1"/>
    <property type="molecule type" value="Genomic_DNA"/>
</dbReference>
<gene>
    <name evidence="3" type="ORF">GCM10010968_24210</name>
</gene>
<evidence type="ECO:0000259" key="2">
    <source>
        <dbReference type="Pfam" id="PF00171"/>
    </source>
</evidence>
<dbReference type="InterPro" id="IPR016162">
    <property type="entry name" value="Ald_DH_N"/>
</dbReference>
<dbReference type="InterPro" id="IPR050740">
    <property type="entry name" value="Aldehyde_DH_Superfamily"/>
</dbReference>
<organism evidence="3 4">
    <name type="scientific">Agrococcus terreus</name>
    <dbReference type="NCBI Taxonomy" id="574649"/>
    <lineage>
        <taxon>Bacteria</taxon>
        <taxon>Bacillati</taxon>
        <taxon>Actinomycetota</taxon>
        <taxon>Actinomycetes</taxon>
        <taxon>Micrococcales</taxon>
        <taxon>Microbacteriaceae</taxon>
        <taxon>Agrococcus</taxon>
    </lineage>
</organism>
<feature type="domain" description="Aldehyde dehydrogenase" evidence="2">
    <location>
        <begin position="45"/>
        <end position="334"/>
    </location>
</feature>
<dbReference type="PANTHER" id="PTHR43353">
    <property type="entry name" value="SUCCINATE-SEMIALDEHYDE DEHYDROGENASE, MITOCHONDRIAL"/>
    <property type="match status" value="1"/>
</dbReference>
<protein>
    <submittedName>
        <fullName evidence="3">2,5-dioxovalerate dehydrogenase</fullName>
    </submittedName>
</protein>
<dbReference type="CDD" id="cd07129">
    <property type="entry name" value="ALDH_KGSADH"/>
    <property type="match status" value="1"/>
</dbReference>
<proteinExistence type="predicted"/>
<dbReference type="Gene3D" id="3.40.309.10">
    <property type="entry name" value="Aldehyde Dehydrogenase, Chain A, domain 2"/>
    <property type="match status" value="1"/>
</dbReference>
<keyword evidence="1" id="KW-0560">Oxidoreductase</keyword>
<accession>A0ABQ2KNE0</accession>
<dbReference type="Gene3D" id="3.40.605.10">
    <property type="entry name" value="Aldehyde Dehydrogenase, Chain A, domain 1"/>
    <property type="match status" value="1"/>
</dbReference>
<dbReference type="PANTHER" id="PTHR43353:SF3">
    <property type="entry name" value="ALDEHYDE DEHYDROGENASE-RELATED"/>
    <property type="match status" value="1"/>
</dbReference>
<reference evidence="4" key="1">
    <citation type="journal article" date="2019" name="Int. J. Syst. Evol. Microbiol.">
        <title>The Global Catalogue of Microorganisms (GCM) 10K type strain sequencing project: providing services to taxonomists for standard genome sequencing and annotation.</title>
        <authorList>
            <consortium name="The Broad Institute Genomics Platform"/>
            <consortium name="The Broad Institute Genome Sequencing Center for Infectious Disease"/>
            <person name="Wu L."/>
            <person name="Ma J."/>
        </authorList>
    </citation>
    <scope>NUCLEOTIDE SEQUENCE [LARGE SCALE GENOMIC DNA]</scope>
    <source>
        <strain evidence="4">CGMCC 1.6960</strain>
    </source>
</reference>
<comment type="caution">
    <text evidence="3">The sequence shown here is derived from an EMBL/GenBank/DDBJ whole genome shotgun (WGS) entry which is preliminary data.</text>
</comment>
<sequence>MSAVEVAERAALTGESFVAGRRRRGTAGEVRGVDAATGERLEPAFGLATRQDAADAAAAAAEAAPVLRAAPPATRAALLRGIADGLDAASGQLVDRARLETGLPQARLVGEVGRTSGQLRLFAGLVESGLSEGLRIDPALPDRAPAPRPELRQRRLPLGPVVVFGASNFPFAFSNAGGDTASALAAGCPVIVKSHQAHPGVAELVSAIVVEVVERLGLPAGTYQALLGSGREVGTALVEDPRVRAVGFTGSRSGGLALVRAARERPVPIPVYAEMSSVNPVVVLPSAATAERGRAFVDSLLLGAGQFCTNPGLVLVPSGEAGEPFVAAAAEALAARDGQVMLTEGIRDAYVAGRDALAGRGSRIAEGGGAERAPAPSLVEAAAADLVAEPALADEVFGATGLVLRWGDERELRAALAALEGQLTATVHVDLDDAPDDERSLAADLVIALEELAGRIVVNGWPTGVEVGHAVVHGGPFPATSDGRSTSVGSLAIERFQRPVAYQDVPEALLPAALRDDAIAALPRLVDGAVVLP</sequence>
<dbReference type="InterPro" id="IPR016163">
    <property type="entry name" value="Ald_DH_C"/>
</dbReference>
<evidence type="ECO:0000313" key="4">
    <source>
        <dbReference type="Proteomes" id="UP000626982"/>
    </source>
</evidence>